<dbReference type="InterPro" id="IPR002930">
    <property type="entry name" value="GCV_H"/>
</dbReference>
<feature type="modified residue" description="N6-lipoyllysine" evidence="3 4">
    <location>
        <position position="63"/>
    </location>
</feature>
<dbReference type="PANTHER" id="PTHR11715">
    <property type="entry name" value="GLYCINE CLEAVAGE SYSTEM H PROTEIN"/>
    <property type="match status" value="1"/>
</dbReference>
<evidence type="ECO:0000259" key="5">
    <source>
        <dbReference type="PROSITE" id="PS50968"/>
    </source>
</evidence>
<evidence type="ECO:0000256" key="2">
    <source>
        <dbReference type="ARBA" id="ARBA00022823"/>
    </source>
</evidence>
<accession>A0A0F7JRZ5</accession>
<dbReference type="RefSeq" id="WP_046858190.1">
    <property type="nucleotide sequence ID" value="NZ_CP011412.1"/>
</dbReference>
<evidence type="ECO:0000256" key="1">
    <source>
        <dbReference type="ARBA" id="ARBA00009249"/>
    </source>
</evidence>
<dbReference type="PROSITE" id="PS50968">
    <property type="entry name" value="BIOTINYL_LIPOYL"/>
    <property type="match status" value="1"/>
</dbReference>
<dbReference type="InterPro" id="IPR017453">
    <property type="entry name" value="GCV_H_sub"/>
</dbReference>
<comment type="function">
    <text evidence="3">The glycine cleavage system catalyzes the degradation of glycine. The H protein shuttles the methylamine group of glycine from the P protein to the T protein.</text>
</comment>
<dbReference type="PANTHER" id="PTHR11715:SF3">
    <property type="entry name" value="GLYCINE CLEAVAGE SYSTEM H PROTEIN-RELATED"/>
    <property type="match status" value="1"/>
</dbReference>
<comment type="subunit">
    <text evidence="3">The glycine cleavage system is composed of four proteins: P, T, L and H.</text>
</comment>
<dbReference type="GO" id="GO:0005960">
    <property type="term" value="C:glycine cleavage complex"/>
    <property type="evidence" value="ECO:0007669"/>
    <property type="project" value="InterPro"/>
</dbReference>
<dbReference type="PATRIC" id="fig|1543721.4.peg.341"/>
<dbReference type="Pfam" id="PF01597">
    <property type="entry name" value="GCV_H"/>
    <property type="match status" value="1"/>
</dbReference>
<dbReference type="Proteomes" id="UP000034410">
    <property type="component" value="Chromosome"/>
</dbReference>
<dbReference type="SUPFAM" id="SSF51230">
    <property type="entry name" value="Single hybrid motif"/>
    <property type="match status" value="1"/>
</dbReference>
<dbReference type="GO" id="GO:0005829">
    <property type="term" value="C:cytosol"/>
    <property type="evidence" value="ECO:0007669"/>
    <property type="project" value="TreeGrafter"/>
</dbReference>
<dbReference type="HAMAP" id="MF_00272">
    <property type="entry name" value="GcvH"/>
    <property type="match status" value="1"/>
</dbReference>
<dbReference type="NCBIfam" id="NF002270">
    <property type="entry name" value="PRK01202.1"/>
    <property type="match status" value="1"/>
</dbReference>
<keyword evidence="7" id="KW-1185">Reference proteome</keyword>
<gene>
    <name evidence="3" type="primary">gcvH</name>
    <name evidence="6" type="ORF">AAY24_01600</name>
</gene>
<dbReference type="InterPro" id="IPR011053">
    <property type="entry name" value="Single_hybrid_motif"/>
</dbReference>
<name>A0A0F7JRZ5_9GAMM</name>
<feature type="domain" description="Lipoyl-binding" evidence="5">
    <location>
        <begin position="22"/>
        <end position="104"/>
    </location>
</feature>
<dbReference type="EMBL" id="CP011412">
    <property type="protein sequence ID" value="AKH19251.1"/>
    <property type="molecule type" value="Genomic_DNA"/>
</dbReference>
<dbReference type="CDD" id="cd06848">
    <property type="entry name" value="GCS_H"/>
    <property type="match status" value="1"/>
</dbReference>
<organism evidence="6 7">
    <name type="scientific">Sedimenticola thiotaurini</name>
    <dbReference type="NCBI Taxonomy" id="1543721"/>
    <lineage>
        <taxon>Bacteria</taxon>
        <taxon>Pseudomonadati</taxon>
        <taxon>Pseudomonadota</taxon>
        <taxon>Gammaproteobacteria</taxon>
        <taxon>Chromatiales</taxon>
        <taxon>Sedimenticolaceae</taxon>
        <taxon>Sedimenticola</taxon>
    </lineage>
</organism>
<evidence type="ECO:0000313" key="7">
    <source>
        <dbReference type="Proteomes" id="UP000034410"/>
    </source>
</evidence>
<comment type="similarity">
    <text evidence="1 3">Belongs to the GcvH family.</text>
</comment>
<reference evidence="6 7" key="1">
    <citation type="journal article" date="2015" name="Genome Announc.">
        <title>Complete Genome Sequence of Sedimenticola thiotaurini Strain SIP-G1, a Polyphosphate- and Polyhydroxyalkanoate-Accumulating Sulfur-Oxidizing Gammaproteobacterium Isolated from Salt Marsh Sediments.</title>
        <authorList>
            <person name="Flood B.E."/>
            <person name="Jones D.S."/>
            <person name="Bailey J.V."/>
        </authorList>
    </citation>
    <scope>NUCLEOTIDE SEQUENCE [LARGE SCALE GENOMIC DNA]</scope>
    <source>
        <strain evidence="6 7">SIP-G1</strain>
    </source>
</reference>
<dbReference type="InterPro" id="IPR000089">
    <property type="entry name" value="Biotin_lipoyl"/>
</dbReference>
<dbReference type="GO" id="GO:0019464">
    <property type="term" value="P:glycine decarboxylation via glycine cleavage system"/>
    <property type="evidence" value="ECO:0007669"/>
    <property type="project" value="UniProtKB-UniRule"/>
</dbReference>
<evidence type="ECO:0000256" key="4">
    <source>
        <dbReference type="PIRSR" id="PIRSR617453-50"/>
    </source>
</evidence>
<comment type="cofactor">
    <cofactor evidence="3">
        <name>(R)-lipoate</name>
        <dbReference type="ChEBI" id="CHEBI:83088"/>
    </cofactor>
    <text evidence="3">Binds 1 lipoyl cofactor covalently.</text>
</comment>
<evidence type="ECO:0000256" key="3">
    <source>
        <dbReference type="HAMAP-Rule" id="MF_00272"/>
    </source>
</evidence>
<protein>
    <recommendedName>
        <fullName evidence="3">Glycine cleavage system H protein</fullName>
    </recommendedName>
</protein>
<evidence type="ECO:0000313" key="6">
    <source>
        <dbReference type="EMBL" id="AKH19251.1"/>
    </source>
</evidence>
<proteinExistence type="inferred from homology"/>
<dbReference type="GO" id="GO:0009249">
    <property type="term" value="P:protein lipoylation"/>
    <property type="evidence" value="ECO:0007669"/>
    <property type="project" value="TreeGrafter"/>
</dbReference>
<dbReference type="NCBIfam" id="TIGR00527">
    <property type="entry name" value="gcvH"/>
    <property type="match status" value="1"/>
</dbReference>
<sequence>MQLPDDRRYSPEHVWALVENNELVVGITDHAQSALGSVVSLDLPAKGQNICTSDICGTIESMKTASDLIAPLNARVVDINDSVEMDPEMINEDPYGEGWLLRLTEFDMEEYHKLLDAGSYQELIE</sequence>
<keyword evidence="2 3" id="KW-0450">Lipoyl</keyword>
<dbReference type="KEGG" id="seds:AAY24_01600"/>
<dbReference type="AlphaFoldDB" id="A0A0F7JRZ5"/>
<dbReference type="Gene3D" id="2.40.50.100">
    <property type="match status" value="1"/>
</dbReference>
<dbReference type="InterPro" id="IPR033753">
    <property type="entry name" value="GCV_H/Fam206"/>
</dbReference>